<accession>A0A8J2WJW9</accession>
<dbReference type="EMBL" id="CAKKLH010000057">
    <property type="protein sequence ID" value="CAH0101353.1"/>
    <property type="molecule type" value="Genomic_DNA"/>
</dbReference>
<protein>
    <submittedName>
        <fullName evidence="3">Uncharacterized protein</fullName>
    </submittedName>
</protein>
<evidence type="ECO:0000256" key="1">
    <source>
        <dbReference type="SAM" id="MobiDB-lite"/>
    </source>
</evidence>
<feature type="chain" id="PRO_5035246153" evidence="2">
    <location>
        <begin position="20"/>
        <end position="593"/>
    </location>
</feature>
<dbReference type="OrthoDB" id="10318885at2759"/>
<sequence>MVRCIMLLVFIFLSAFAVASHHQKFRLQLERPIHWFPYRSPSSQEFPHRQVVPFRYPDQANLFGNTFAQHPTQQQLPPVHIDFAAAGSNQKKETLEGRTTILDADEAQLRLYHYSYWKTATFTLTTTMNVTRISSCIPVSIYWSNSYSTPCTRKKREIAQEFLDIDPSEPQQVTMTTVPNVADKLERRNHPLVYDRDLISSSKDDVIVRDEMTHRKNDLKKKKKRYIFQHWVTITTMTSYVFNTFYLTKIAKPAGDGQFYYLPHHQVVPFQYPDQANPFGNTFAQHPTPQQSPPDFASGTDWQGRINRYDQKNKETPAEGRTTVSDADAELRFYHNYWKTATFTLTTTLNITRVWSCLPVSLFWGNSYSTPCSRKKREITKDFSEIEPSEPQQAVNTTSSSSDYVGDSQGRNSNNRIKEGTLEGSNNAQLKQHLWNHYYWKSATVTTTTTLNITSVYSCIPFAMFAASSYSVICTRRKRNSAQDFLDIDPSEPQQVTMTTVPIVDDQLERVNHQLINNRDLISSSKDDVIVNDEMTRDQRDSMKKHNRYLFSHWVKFVTIPTYVVNTFVVTKRVSPVSNLQLYCRPSDYPVCT</sequence>
<feature type="compositionally biased region" description="Polar residues" evidence="1">
    <location>
        <begin position="390"/>
        <end position="415"/>
    </location>
</feature>
<feature type="signal peptide" evidence="2">
    <location>
        <begin position="1"/>
        <end position="19"/>
    </location>
</feature>
<dbReference type="Proteomes" id="UP000789390">
    <property type="component" value="Unassembled WGS sequence"/>
</dbReference>
<name>A0A8J2WJW9_9CRUS</name>
<comment type="caution">
    <text evidence="3">The sequence shown here is derived from an EMBL/GenBank/DDBJ whole genome shotgun (WGS) entry which is preliminary data.</text>
</comment>
<feature type="region of interest" description="Disordered" evidence="1">
    <location>
        <begin position="383"/>
        <end position="423"/>
    </location>
</feature>
<keyword evidence="2" id="KW-0732">Signal</keyword>
<evidence type="ECO:0000313" key="3">
    <source>
        <dbReference type="EMBL" id="CAH0101353.1"/>
    </source>
</evidence>
<organism evidence="3 4">
    <name type="scientific">Daphnia galeata</name>
    <dbReference type="NCBI Taxonomy" id="27404"/>
    <lineage>
        <taxon>Eukaryota</taxon>
        <taxon>Metazoa</taxon>
        <taxon>Ecdysozoa</taxon>
        <taxon>Arthropoda</taxon>
        <taxon>Crustacea</taxon>
        <taxon>Branchiopoda</taxon>
        <taxon>Diplostraca</taxon>
        <taxon>Cladocera</taxon>
        <taxon>Anomopoda</taxon>
        <taxon>Daphniidae</taxon>
        <taxon>Daphnia</taxon>
    </lineage>
</organism>
<evidence type="ECO:0000313" key="4">
    <source>
        <dbReference type="Proteomes" id="UP000789390"/>
    </source>
</evidence>
<dbReference type="AlphaFoldDB" id="A0A8J2WJW9"/>
<keyword evidence="4" id="KW-1185">Reference proteome</keyword>
<evidence type="ECO:0000256" key="2">
    <source>
        <dbReference type="SAM" id="SignalP"/>
    </source>
</evidence>
<proteinExistence type="predicted"/>
<reference evidence="3" key="1">
    <citation type="submission" date="2021-11" db="EMBL/GenBank/DDBJ databases">
        <authorList>
            <person name="Schell T."/>
        </authorList>
    </citation>
    <scope>NUCLEOTIDE SEQUENCE</scope>
    <source>
        <strain evidence="3">M5</strain>
    </source>
</reference>
<gene>
    <name evidence="3" type="ORF">DGAL_LOCUS3684</name>
</gene>